<reference evidence="1 2" key="1">
    <citation type="journal article" date="2022" name="Genome Biol. Evol.">
        <title>The Spruce Budworm Genome: Reconstructing the Evolutionary History of Antifreeze Proteins.</title>
        <authorList>
            <person name="Beliveau C."/>
            <person name="Gagne P."/>
            <person name="Picq S."/>
            <person name="Vernygora O."/>
            <person name="Keeling C.I."/>
            <person name="Pinkney K."/>
            <person name="Doucet D."/>
            <person name="Wen F."/>
            <person name="Johnston J.S."/>
            <person name="Maaroufi H."/>
            <person name="Boyle B."/>
            <person name="Laroche J."/>
            <person name="Dewar K."/>
            <person name="Juretic N."/>
            <person name="Blackburn G."/>
            <person name="Nisole A."/>
            <person name="Brunet B."/>
            <person name="Brandao M."/>
            <person name="Lumley L."/>
            <person name="Duan J."/>
            <person name="Quan G."/>
            <person name="Lucarotti C.J."/>
            <person name="Roe A.D."/>
            <person name="Sperling F.A.H."/>
            <person name="Levesque R.C."/>
            <person name="Cusson M."/>
        </authorList>
    </citation>
    <scope>NUCLEOTIDE SEQUENCE [LARGE SCALE GENOMIC DNA]</scope>
    <source>
        <strain evidence="1">Glfc:IPQL:Cfum</strain>
    </source>
</reference>
<comment type="caution">
    <text evidence="1">The sequence shown here is derived from an EMBL/GenBank/DDBJ whole genome shotgun (WGS) entry which is preliminary data.</text>
</comment>
<name>A0ACC0K6F6_CHOFU</name>
<organism evidence="1 2">
    <name type="scientific">Choristoneura fumiferana</name>
    <name type="common">Spruce budworm moth</name>
    <name type="synonym">Archips fumiferana</name>
    <dbReference type="NCBI Taxonomy" id="7141"/>
    <lineage>
        <taxon>Eukaryota</taxon>
        <taxon>Metazoa</taxon>
        <taxon>Ecdysozoa</taxon>
        <taxon>Arthropoda</taxon>
        <taxon>Hexapoda</taxon>
        <taxon>Insecta</taxon>
        <taxon>Pterygota</taxon>
        <taxon>Neoptera</taxon>
        <taxon>Endopterygota</taxon>
        <taxon>Lepidoptera</taxon>
        <taxon>Glossata</taxon>
        <taxon>Ditrysia</taxon>
        <taxon>Tortricoidea</taxon>
        <taxon>Tortricidae</taxon>
        <taxon>Tortricinae</taxon>
        <taxon>Choristoneura</taxon>
    </lineage>
</organism>
<gene>
    <name evidence="1" type="ORF">MSG28_004503</name>
</gene>
<evidence type="ECO:0000313" key="1">
    <source>
        <dbReference type="EMBL" id="KAI8431970.1"/>
    </source>
</evidence>
<dbReference type="Proteomes" id="UP001064048">
    <property type="component" value="Chromosome 7"/>
</dbReference>
<evidence type="ECO:0000313" key="2">
    <source>
        <dbReference type="Proteomes" id="UP001064048"/>
    </source>
</evidence>
<proteinExistence type="predicted"/>
<keyword evidence="2" id="KW-1185">Reference proteome</keyword>
<dbReference type="EMBL" id="CM046107">
    <property type="protein sequence ID" value="KAI8431970.1"/>
    <property type="molecule type" value="Genomic_DNA"/>
</dbReference>
<sequence length="1780" mass="200713">MCHEGGCGACVVSVSHTHPETKEKHVFAVNSCLVHVLSCHEWDITTVEGVGNRRDGYHPIQQRMASFNGTQCGYCTPGWVMNMFSLYESSNKTLTTQQIEKSFGGNICRCTGYRPILDALKSFATDADQRLRDRVQDMEDLDRIKCLKRCEKKCSETEEDWCVIEKENVALLHVEMKANRWYKAYTVNDIFQEVYKDANLVVGAGMTLTDLMATCVRWTREADFQYLQQFHEHLDLVAHVPVRNRKQNLNRVLDITPPSSPSLIQEPLNANLNEDVNLPGIDAAPLPPGPKDKPNKKAQGKKKIRRDRSKLHRDNLRLKEQVEKLKRECEKYRKRCQRNGIKKIKTRKVDAKTKYQQLSTAMKASYQRMKTLKEKRILKNIMEEVEGPEKPEKETGNITWNEWARVEELYEKDGKQMKAFKNVKKEKEGIIKNLMEEFNMEMKVLKKHIYNMKVQFHNFRQAIENLQVTEAVIVVDFSENYSCKLYEEIQSHQFGGSRQQVSLHTVVVYLNTGDNKKTVESYCTVSSNTNHQPAAIWAHLDPILKDIKTRYPRVMTAHFFSDGPFSQYRQKQNFYLSSTILFDFGFTAMSWSFFEAGHGKGPADGIGGYLKRGYCDCLSPKVYRPVVPASTAEVRVENMPEDAADSAYRVTQVCENVSTIVDEAETVEGVCHSSEVGTETGSSVEKACEDEDDLPLSSFKKSQKSPLKEIKLSDLCQPRHKKWYSNIYQTPEGSEDEHAVEPQTACCSTQLSGNKENQPVRCGDFLLFFLFPKLKRNGDKITTNFLLILLFSKTMCHEGGCGACVVSVSHTHPETKEKHVFAVNSCLVHVLSCHEWDITTVEGVGNRRDGYHPIQQRMASFNGTQCGYCTPGWVMNMFSLYESSNKTLTTQQIEKSFGGNICRCTGYRPILDALKSFATDADQRLRDRVQDMEDLDRIKCLKRCEKKCSETDEDWCVIEKENVALLHVEMKANRWYKAYTINDIFQEVYKDANLVVGAGMTLTDLMATCVRWTREADFQYLQQFHEHLDLVAHVPVRNIMPRAQNAHAILNAGFLFKLNSLNIDKCNIVFGNIRPEFVRASQTEQALKGMLLSTALVKGIEKLNEELMPVVALLSLSPVVNPRYLSGGTLLTRPVSRGTQTFDTDKSLWPLNEPVPKLEALTQCSGEARYSCDVSTAAREVHVAFVLSSKLKGVVSFLTAKDIPGKNSFTPTDVPAQDFDEEILASKHVSYYGQPIAVVAAVTHKLALKAAGMVRVEYKGKKEPVLSIEEALVAPDKDKRIREDVSIKPTNKGVDTTQVIKGNFSIPSQYHYTMETQCCTTANTELGLTVRSSTQVIVKVPRVGGAYGGKASRSALVACACALVARKLNRTATLVLPIDHNMAIVGKRLRCYADYEIGINKDGVIQYLTLSFYSDCGYSFNDSSAGEIASTITNLYESSRWLIKGYSVLTDKHSNTWCRAPGTTEGVAILEHIMHRIAHAVKRDPTDIKIQHLSPKHQSVKDLLLSFKTDIKYDERKAEIEKYNSQNAWKKQAIQISTMSYPIGYAFNFPVTISVYHADGTILISHGGIEMGQGINTKVAQVCAYTLKVALDKVTVQGSDTFVSPNSMASNGSYTSECLAFATVKACKELLDRMEPARSELNEPTWEEVVKRSFDKGINLQASYMYSDNDSLAGYNVYGACAAQVELDVLTGNHVVTRVDILEDTGIEGAFIMGLGLWTSEHLVYAPSGRLLTDRTWTYKPPGARDIPVDMRKLPSRWKIFFKQFRPNQNAIKYSRINNI</sequence>
<protein>
    <submittedName>
        <fullName evidence="1">Uncharacterized protein</fullName>
    </submittedName>
</protein>
<accession>A0ACC0K6F6</accession>